<reference evidence="2 3" key="1">
    <citation type="journal article" date="2023" name="Sci. Data">
        <title>Genome assembly of the Korean intertidal mud-creeper Batillaria attramentaria.</title>
        <authorList>
            <person name="Patra A.K."/>
            <person name="Ho P.T."/>
            <person name="Jun S."/>
            <person name="Lee S.J."/>
            <person name="Kim Y."/>
            <person name="Won Y.J."/>
        </authorList>
    </citation>
    <scope>NUCLEOTIDE SEQUENCE [LARGE SCALE GENOMIC DNA]</scope>
    <source>
        <strain evidence="2">Wonlab-2016</strain>
    </source>
</reference>
<dbReference type="Proteomes" id="UP001519460">
    <property type="component" value="Unassembled WGS sequence"/>
</dbReference>
<dbReference type="EMBL" id="JACVVK020000187">
    <property type="protein sequence ID" value="KAK7485903.1"/>
    <property type="molecule type" value="Genomic_DNA"/>
</dbReference>
<evidence type="ECO:0000256" key="1">
    <source>
        <dbReference type="SAM" id="MobiDB-lite"/>
    </source>
</evidence>
<gene>
    <name evidence="2" type="ORF">BaRGS_00022898</name>
</gene>
<proteinExistence type="predicted"/>
<evidence type="ECO:0000313" key="2">
    <source>
        <dbReference type="EMBL" id="KAK7485903.1"/>
    </source>
</evidence>
<name>A0ABD0KF96_9CAEN</name>
<dbReference type="AlphaFoldDB" id="A0ABD0KF96"/>
<organism evidence="2 3">
    <name type="scientific">Batillaria attramentaria</name>
    <dbReference type="NCBI Taxonomy" id="370345"/>
    <lineage>
        <taxon>Eukaryota</taxon>
        <taxon>Metazoa</taxon>
        <taxon>Spiralia</taxon>
        <taxon>Lophotrochozoa</taxon>
        <taxon>Mollusca</taxon>
        <taxon>Gastropoda</taxon>
        <taxon>Caenogastropoda</taxon>
        <taxon>Sorbeoconcha</taxon>
        <taxon>Cerithioidea</taxon>
        <taxon>Batillariidae</taxon>
        <taxon>Batillaria</taxon>
    </lineage>
</organism>
<sequence length="471" mass="48415">MVIPSYYTAFALVETEGKVELSKSRVFFYGDSHHSQKLFSDCVHGNVLPRNIVSCVHFLVAGEDATFVCLKVALLNSYAFLTRLAFSLHVTIVHFGLNKSRLLVKVEQRKQQGTSLIFTVAKTSHSLGGKKSGRNDEGYREKRKTVNKSSKAHPPYAWIVGVMKEPSPAGELWVSMLFLLAFLVAPPMLVLAAPFGAASTYGLYPKSVPFNLHGSLGFRKYGVNPVYSTGFIGARSGYLHSAKTAHLIKSLKAQIGLAAKKGFAAGAQAGLASALGAAAHGPAGYPGAAVVPGYTAGVAAHGGAYPPGVAVHGGAYPAGVAVHGGAYPAGVAVHGPVVPGYPGGAAAVHGVPGYPGGATVEEVRVGGVPVSQKVHSLSVAKVPVAGPHGVGVAKVPVSTKTVHALGAHGLPVTKTVQQVGGLAHHGPAAAYAAGVGGVHGKAAAVHRATSLFGRNRGFSPYGNDTLNFCLI</sequence>
<feature type="region of interest" description="Disordered" evidence="1">
    <location>
        <begin position="127"/>
        <end position="148"/>
    </location>
</feature>
<evidence type="ECO:0000313" key="3">
    <source>
        <dbReference type="Proteomes" id="UP001519460"/>
    </source>
</evidence>
<comment type="caution">
    <text evidence="2">The sequence shown here is derived from an EMBL/GenBank/DDBJ whole genome shotgun (WGS) entry which is preliminary data.</text>
</comment>
<protein>
    <submittedName>
        <fullName evidence="2">Uncharacterized protein</fullName>
    </submittedName>
</protein>
<keyword evidence="3" id="KW-1185">Reference proteome</keyword>
<accession>A0ABD0KF96</accession>